<name>A0A023BDP5_GRENI</name>
<dbReference type="RefSeq" id="XP_011128542.1">
    <property type="nucleotide sequence ID" value="XM_011130240.1"/>
</dbReference>
<feature type="compositionally biased region" description="Acidic residues" evidence="1">
    <location>
        <begin position="722"/>
        <end position="742"/>
    </location>
</feature>
<evidence type="ECO:0000313" key="2">
    <source>
        <dbReference type="EMBL" id="EZG88607.1"/>
    </source>
</evidence>
<sequence length="794" mass="88012">MDDRDVDCPKSTGEIARFLFFSKAAKLRPELLGSDTQLLQNVHLEGSIFYISSGWQQYQGIVKERPCVGISWDPDVSQYAQGTGESDKCEIQVSAANSTAANSTAANGTAANGTAANGTGANGTAVHSSIQGYSPGCSIPNRCQIILRGTRTSGMNDEGVELFVPVYQDVSFIPIEHIRSWSYGLSLVTLAINSYCEELGRKHLYRSSDIAQMLSRRTAVSFCDTLLSKIWPDDCSERGTPGEIRAKEETLLYLGASFEKDTEILSGYVTCVDISRNRGVFDWSEIMELKRAFPKLESLDLSGCTGLFHTFSRPLENNANVSWLRSIKLRDLHDPPDAPPSGRTRHICALIHRLGDVVDILDLAGSVQNEQELAAIFSEARPCTSEPSQSTFQIKSLRLRLKKLTLPLLASLPAEVHGLVLEQGQLMFSGGGPPMRLEEVTARDSFLNWYELLELSSCASQVRSLKIAYPKTSFKGDVNPTQTVRHIAVSIFPLLKDLNGTKIHSGVATGRVGTDTREEAELYTISLYQRGLLFDVLGKAGVPSRYTTKLIDCSQRIPPNGQLNSLTADDVTEDGLLLIMSWLEKLFKTHQVNFDPELLLNPSPPEELVPTTVRPTIRLTPAGEVHRLKNPVELSSFELSSFQIFPDVTTVLMLKYRIALQLSRRLDTPVTMGQVTLLYKVRPNAFCSTNTPGTLCNLAVNNQRNKLDAHQTDGLLEKKDTEEDGAEEDGAEEDGAEEEDTEEERRLVRLENRLGIKHEKTDEVVMGPNWAFVDSVLRLDREEKECRITVQLAR</sequence>
<gene>
    <name evidence="2" type="ORF">GNI_004030</name>
</gene>
<dbReference type="GeneID" id="22910404"/>
<feature type="region of interest" description="Disordered" evidence="1">
    <location>
        <begin position="709"/>
        <end position="745"/>
    </location>
</feature>
<dbReference type="EMBL" id="AFNH02000033">
    <property type="protein sequence ID" value="EZG88607.1"/>
    <property type="molecule type" value="Genomic_DNA"/>
</dbReference>
<dbReference type="AlphaFoldDB" id="A0A023BDP5"/>
<dbReference type="Proteomes" id="UP000019763">
    <property type="component" value="Unassembled WGS sequence"/>
</dbReference>
<protein>
    <submittedName>
        <fullName evidence="2">Uncharacterized protein</fullName>
    </submittedName>
</protein>
<accession>A0A023BDP5</accession>
<evidence type="ECO:0000313" key="3">
    <source>
        <dbReference type="Proteomes" id="UP000019763"/>
    </source>
</evidence>
<dbReference type="VEuPathDB" id="CryptoDB:GNI_004030"/>
<reference evidence="2" key="1">
    <citation type="submission" date="2013-12" db="EMBL/GenBank/DDBJ databases">
        <authorList>
            <person name="Omoto C.K."/>
            <person name="Sibley D."/>
            <person name="Venepally P."/>
            <person name="Hadjithomas M."/>
            <person name="Karamycheva S."/>
            <person name="Brunk B."/>
            <person name="Roos D."/>
            <person name="Caler E."/>
            <person name="Lorenzi H."/>
        </authorList>
    </citation>
    <scope>NUCLEOTIDE SEQUENCE</scope>
</reference>
<evidence type="ECO:0000256" key="1">
    <source>
        <dbReference type="SAM" id="MobiDB-lite"/>
    </source>
</evidence>
<comment type="caution">
    <text evidence="2">The sequence shown here is derived from an EMBL/GenBank/DDBJ whole genome shotgun (WGS) entry which is preliminary data.</text>
</comment>
<proteinExistence type="predicted"/>
<keyword evidence="3" id="KW-1185">Reference proteome</keyword>
<feature type="compositionally biased region" description="Basic and acidic residues" evidence="1">
    <location>
        <begin position="709"/>
        <end position="721"/>
    </location>
</feature>
<organism evidence="2 3">
    <name type="scientific">Gregarina niphandrodes</name>
    <name type="common">Septate eugregarine</name>
    <dbReference type="NCBI Taxonomy" id="110365"/>
    <lineage>
        <taxon>Eukaryota</taxon>
        <taxon>Sar</taxon>
        <taxon>Alveolata</taxon>
        <taxon>Apicomplexa</taxon>
        <taxon>Conoidasida</taxon>
        <taxon>Gregarinasina</taxon>
        <taxon>Eugregarinorida</taxon>
        <taxon>Gregarinidae</taxon>
        <taxon>Gregarina</taxon>
    </lineage>
</organism>